<dbReference type="PRINTS" id="PR00162">
    <property type="entry name" value="RIESKE"/>
</dbReference>
<evidence type="ECO:0000256" key="7">
    <source>
        <dbReference type="ARBA" id="ARBA00023157"/>
    </source>
</evidence>
<gene>
    <name evidence="12" type="ORF">E4099_14435</name>
</gene>
<keyword evidence="10" id="KW-0732">Signal</keyword>
<reference evidence="12 13" key="1">
    <citation type="submission" date="2019-03" db="EMBL/GenBank/DDBJ databases">
        <authorList>
            <person name="Gonzalez-Pimentel J.L."/>
        </authorList>
    </citation>
    <scope>NUCLEOTIDE SEQUENCE [LARGE SCALE GENOMIC DNA]</scope>
    <source>
        <strain evidence="12 13">JCM 31289</strain>
    </source>
</reference>
<accession>A0A4Z0H6Y7</accession>
<evidence type="ECO:0000256" key="3">
    <source>
        <dbReference type="ARBA" id="ARBA00022714"/>
    </source>
</evidence>
<dbReference type="OrthoDB" id="25106at2"/>
<evidence type="ECO:0000256" key="5">
    <source>
        <dbReference type="ARBA" id="ARBA00023004"/>
    </source>
</evidence>
<comment type="cofactor">
    <cofactor evidence="9">
        <name>[2Fe-2S] cluster</name>
        <dbReference type="ChEBI" id="CHEBI:190135"/>
    </cofactor>
</comment>
<dbReference type="SUPFAM" id="SSF50022">
    <property type="entry name" value="ISP domain"/>
    <property type="match status" value="1"/>
</dbReference>
<feature type="chain" id="PRO_5038699752" description="Cytochrome bc1 complex Rieske iron-sulfur subunit" evidence="10">
    <location>
        <begin position="27"/>
        <end position="139"/>
    </location>
</feature>
<dbReference type="EMBL" id="SRID01000112">
    <property type="protein sequence ID" value="TGB09001.1"/>
    <property type="molecule type" value="Genomic_DNA"/>
</dbReference>
<dbReference type="Pfam" id="PF00355">
    <property type="entry name" value="Rieske"/>
    <property type="match status" value="1"/>
</dbReference>
<evidence type="ECO:0000256" key="8">
    <source>
        <dbReference type="ARBA" id="ARBA00029586"/>
    </source>
</evidence>
<comment type="function">
    <text evidence="1">Iron-sulfur subunit of the cytochrome bc1 complex, an essential component of the respiratory electron transport chain required for ATP synthesis. The bc1 complex catalyzes the oxidation of menaquinol and the reduction of cytochrome c in the respiratory chain. The bc1 complex operates through a Q-cycle mechanism that couples electron transfer to generation of the proton gradient that drives ATP synthesis.</text>
</comment>
<keyword evidence="13" id="KW-1185">Reference proteome</keyword>
<dbReference type="InterPro" id="IPR006311">
    <property type="entry name" value="TAT_signal"/>
</dbReference>
<dbReference type="GO" id="GO:0051537">
    <property type="term" value="F:2 iron, 2 sulfur cluster binding"/>
    <property type="evidence" value="ECO:0007669"/>
    <property type="project" value="UniProtKB-KW"/>
</dbReference>
<dbReference type="Gene3D" id="2.102.10.10">
    <property type="entry name" value="Rieske [2Fe-2S] iron-sulphur domain"/>
    <property type="match status" value="1"/>
</dbReference>
<dbReference type="PROSITE" id="PS51296">
    <property type="entry name" value="RIESKE"/>
    <property type="match status" value="1"/>
</dbReference>
<keyword evidence="6" id="KW-0411">Iron-sulfur</keyword>
<dbReference type="AlphaFoldDB" id="A0A4Z0H6Y7"/>
<dbReference type="GO" id="GO:0004497">
    <property type="term" value="F:monooxygenase activity"/>
    <property type="evidence" value="ECO:0007669"/>
    <property type="project" value="UniProtKB-ARBA"/>
</dbReference>
<evidence type="ECO:0000256" key="2">
    <source>
        <dbReference type="ARBA" id="ARBA00015816"/>
    </source>
</evidence>
<dbReference type="GO" id="GO:0046872">
    <property type="term" value="F:metal ion binding"/>
    <property type="evidence" value="ECO:0007669"/>
    <property type="project" value="UniProtKB-KW"/>
</dbReference>
<keyword evidence="5" id="KW-0408">Iron</keyword>
<evidence type="ECO:0000259" key="11">
    <source>
        <dbReference type="PROSITE" id="PS51296"/>
    </source>
</evidence>
<dbReference type="CDD" id="cd03467">
    <property type="entry name" value="Rieske"/>
    <property type="match status" value="1"/>
</dbReference>
<dbReference type="InterPro" id="IPR036922">
    <property type="entry name" value="Rieske_2Fe-2S_sf"/>
</dbReference>
<organism evidence="12 13">
    <name type="scientific">Streptomyces palmae</name>
    <dbReference type="NCBI Taxonomy" id="1701085"/>
    <lineage>
        <taxon>Bacteria</taxon>
        <taxon>Bacillati</taxon>
        <taxon>Actinomycetota</taxon>
        <taxon>Actinomycetes</taxon>
        <taxon>Kitasatosporales</taxon>
        <taxon>Streptomycetaceae</taxon>
        <taxon>Streptomyces</taxon>
    </lineage>
</organism>
<dbReference type="GO" id="GO:0016705">
    <property type="term" value="F:oxidoreductase activity, acting on paired donors, with incorporation or reduction of molecular oxygen"/>
    <property type="evidence" value="ECO:0007669"/>
    <property type="project" value="UniProtKB-ARBA"/>
</dbReference>
<dbReference type="Proteomes" id="UP000297948">
    <property type="component" value="Unassembled WGS sequence"/>
</dbReference>
<protein>
    <recommendedName>
        <fullName evidence="2">Cytochrome bc1 complex Rieske iron-sulfur subunit</fullName>
    </recommendedName>
    <alternativeName>
        <fullName evidence="8">Cytochrome bc1 reductase complex subunit QcrA</fullName>
    </alternativeName>
</protein>
<keyword evidence="3" id="KW-0001">2Fe-2S</keyword>
<dbReference type="InterPro" id="IPR014349">
    <property type="entry name" value="Rieske_Fe-S_prot"/>
</dbReference>
<evidence type="ECO:0000256" key="4">
    <source>
        <dbReference type="ARBA" id="ARBA00022723"/>
    </source>
</evidence>
<keyword evidence="7" id="KW-1015">Disulfide bond</keyword>
<dbReference type="PROSITE" id="PS51318">
    <property type="entry name" value="TAT"/>
    <property type="match status" value="1"/>
</dbReference>
<dbReference type="GO" id="GO:0016020">
    <property type="term" value="C:membrane"/>
    <property type="evidence" value="ECO:0007669"/>
    <property type="project" value="InterPro"/>
</dbReference>
<evidence type="ECO:0000256" key="9">
    <source>
        <dbReference type="ARBA" id="ARBA00034078"/>
    </source>
</evidence>
<feature type="signal peptide" evidence="10">
    <location>
        <begin position="1"/>
        <end position="26"/>
    </location>
</feature>
<dbReference type="FunFam" id="2.102.10.10:FF:000016">
    <property type="entry name" value="Nitrite reductase/ring-hydroxylating ferredoxin subunit"/>
    <property type="match status" value="1"/>
</dbReference>
<evidence type="ECO:0000256" key="6">
    <source>
        <dbReference type="ARBA" id="ARBA00023014"/>
    </source>
</evidence>
<dbReference type="InterPro" id="IPR005805">
    <property type="entry name" value="Rieske_Fe-S_prot_C"/>
</dbReference>
<dbReference type="RefSeq" id="WP_135339443.1">
    <property type="nucleotide sequence ID" value="NZ_JBHLTX010000005.1"/>
</dbReference>
<sequence>MSSQPPARRTVLRGAALASVAGLGVAACSPDGGQASAVPTAPVDLGSAEEIPVGGTKVYREDRVLVTRVAKDEYKAFSAVCTHRQCVLNGLRDDEATCSCHGSAFDVRTGEVRQGPATQALPAVPVRTKGGKLVVGPEA</sequence>
<dbReference type="InterPro" id="IPR017941">
    <property type="entry name" value="Rieske_2Fe-2S"/>
</dbReference>
<comment type="caution">
    <text evidence="12">The sequence shown here is derived from an EMBL/GenBank/DDBJ whole genome shotgun (WGS) entry which is preliminary data.</text>
</comment>
<evidence type="ECO:0000313" key="12">
    <source>
        <dbReference type="EMBL" id="TGB09001.1"/>
    </source>
</evidence>
<evidence type="ECO:0000313" key="13">
    <source>
        <dbReference type="Proteomes" id="UP000297948"/>
    </source>
</evidence>
<evidence type="ECO:0000256" key="1">
    <source>
        <dbReference type="ARBA" id="ARBA00002494"/>
    </source>
</evidence>
<keyword evidence="4" id="KW-0479">Metal-binding</keyword>
<name>A0A4Z0H6Y7_9ACTN</name>
<dbReference type="PANTHER" id="PTHR10134">
    <property type="entry name" value="CYTOCHROME B-C1 COMPLEX SUBUNIT RIESKE, MITOCHONDRIAL"/>
    <property type="match status" value="1"/>
</dbReference>
<evidence type="ECO:0000256" key="10">
    <source>
        <dbReference type="SAM" id="SignalP"/>
    </source>
</evidence>
<feature type="domain" description="Rieske" evidence="11">
    <location>
        <begin position="42"/>
        <end position="135"/>
    </location>
</feature>
<proteinExistence type="predicted"/>